<dbReference type="Gene3D" id="3.40.50.1440">
    <property type="entry name" value="Tubulin/FtsZ, GTPase domain"/>
    <property type="match status" value="1"/>
</dbReference>
<dbReference type="GO" id="GO:0005525">
    <property type="term" value="F:GTP binding"/>
    <property type="evidence" value="ECO:0007669"/>
    <property type="project" value="UniProtKB-UniRule"/>
</dbReference>
<dbReference type="PANTHER" id="PTHR11588">
    <property type="entry name" value="TUBULIN"/>
    <property type="match status" value="1"/>
</dbReference>
<evidence type="ECO:0000256" key="1">
    <source>
        <dbReference type="ARBA" id="ARBA00009636"/>
    </source>
</evidence>
<evidence type="ECO:0000256" key="4">
    <source>
        <dbReference type="ARBA" id="ARBA00023134"/>
    </source>
</evidence>
<gene>
    <name evidence="7" type="ORF">J437_LFUL002327</name>
</gene>
<evidence type="ECO:0000313" key="8">
    <source>
        <dbReference type="Proteomes" id="UP000792457"/>
    </source>
</evidence>
<dbReference type="InterPro" id="IPR004057">
    <property type="entry name" value="Epsilon_tubulin"/>
</dbReference>
<evidence type="ECO:0000313" key="7">
    <source>
        <dbReference type="EMBL" id="KAG8229603.1"/>
    </source>
</evidence>
<dbReference type="GO" id="GO:0007017">
    <property type="term" value="P:microtubule-based process"/>
    <property type="evidence" value="ECO:0007669"/>
    <property type="project" value="InterPro"/>
</dbReference>
<evidence type="ECO:0000256" key="2">
    <source>
        <dbReference type="ARBA" id="ARBA00022701"/>
    </source>
</evidence>
<keyword evidence="3 5" id="KW-0547">Nucleotide-binding</keyword>
<keyword evidence="4 5" id="KW-0342">GTP-binding</keyword>
<dbReference type="Proteomes" id="UP000792457">
    <property type="component" value="Unassembled WGS sequence"/>
</dbReference>
<dbReference type="EMBL" id="KZ308437">
    <property type="protein sequence ID" value="KAG8229603.1"/>
    <property type="molecule type" value="Genomic_DNA"/>
</dbReference>
<dbReference type="InterPro" id="IPR036525">
    <property type="entry name" value="Tubulin/FtsZ_GTPase_sf"/>
</dbReference>
<reference evidence="7" key="1">
    <citation type="submission" date="2013-04" db="EMBL/GenBank/DDBJ databases">
        <authorList>
            <person name="Qu J."/>
            <person name="Murali S.C."/>
            <person name="Bandaranaike D."/>
            <person name="Bellair M."/>
            <person name="Blankenburg K."/>
            <person name="Chao H."/>
            <person name="Dinh H."/>
            <person name="Doddapaneni H."/>
            <person name="Downs B."/>
            <person name="Dugan-Rocha S."/>
            <person name="Elkadiri S."/>
            <person name="Gnanaolivu R.D."/>
            <person name="Hernandez B."/>
            <person name="Javaid M."/>
            <person name="Jayaseelan J.C."/>
            <person name="Lee S."/>
            <person name="Li M."/>
            <person name="Ming W."/>
            <person name="Munidasa M."/>
            <person name="Muniz J."/>
            <person name="Nguyen L."/>
            <person name="Ongeri F."/>
            <person name="Osuji N."/>
            <person name="Pu L.-L."/>
            <person name="Puazo M."/>
            <person name="Qu C."/>
            <person name="Quiroz J."/>
            <person name="Raj R."/>
            <person name="Weissenberger G."/>
            <person name="Xin Y."/>
            <person name="Zou X."/>
            <person name="Han Y."/>
            <person name="Richards S."/>
            <person name="Worley K."/>
            <person name="Muzny D."/>
            <person name="Gibbs R."/>
        </authorList>
    </citation>
    <scope>NUCLEOTIDE SEQUENCE</scope>
    <source>
        <strain evidence="7">Sampled in the wild</strain>
    </source>
</reference>
<dbReference type="PROSITE" id="PS00227">
    <property type="entry name" value="TUBULIN"/>
    <property type="match status" value="1"/>
</dbReference>
<evidence type="ECO:0000259" key="6">
    <source>
        <dbReference type="SMART" id="SM00864"/>
    </source>
</evidence>
<keyword evidence="2 5" id="KW-0493">Microtubule</keyword>
<name>A0A8K0KBX3_LADFU</name>
<dbReference type="Pfam" id="PF00091">
    <property type="entry name" value="Tubulin"/>
    <property type="match status" value="1"/>
</dbReference>
<dbReference type="OrthoDB" id="1662883at2759"/>
<reference evidence="7" key="2">
    <citation type="submission" date="2017-10" db="EMBL/GenBank/DDBJ databases">
        <title>Ladona fulva Genome sequencing and assembly.</title>
        <authorList>
            <person name="Murali S."/>
            <person name="Richards S."/>
            <person name="Bandaranaike D."/>
            <person name="Bellair M."/>
            <person name="Blankenburg K."/>
            <person name="Chao H."/>
            <person name="Dinh H."/>
            <person name="Doddapaneni H."/>
            <person name="Dugan-Rocha S."/>
            <person name="Elkadiri S."/>
            <person name="Gnanaolivu R."/>
            <person name="Hernandez B."/>
            <person name="Skinner E."/>
            <person name="Javaid M."/>
            <person name="Lee S."/>
            <person name="Li M."/>
            <person name="Ming W."/>
            <person name="Munidasa M."/>
            <person name="Muniz J."/>
            <person name="Nguyen L."/>
            <person name="Hughes D."/>
            <person name="Osuji N."/>
            <person name="Pu L.-L."/>
            <person name="Puazo M."/>
            <person name="Qu C."/>
            <person name="Quiroz J."/>
            <person name="Raj R."/>
            <person name="Weissenberger G."/>
            <person name="Xin Y."/>
            <person name="Zou X."/>
            <person name="Han Y."/>
            <person name="Worley K."/>
            <person name="Muzny D."/>
            <person name="Gibbs R."/>
        </authorList>
    </citation>
    <scope>NUCLEOTIDE SEQUENCE</scope>
    <source>
        <strain evidence="7">Sampled in the wild</strain>
    </source>
</reference>
<accession>A0A8K0KBX3</accession>
<dbReference type="InterPro" id="IPR000217">
    <property type="entry name" value="Tubulin"/>
</dbReference>
<dbReference type="AlphaFoldDB" id="A0A8K0KBX3"/>
<protein>
    <recommendedName>
        <fullName evidence="6">Tubulin/FtsZ GTPase domain-containing protein</fullName>
    </recommendedName>
</protein>
<dbReference type="PRINTS" id="PR01519">
    <property type="entry name" value="EPSLNTUBULIN"/>
</dbReference>
<feature type="domain" description="Tubulin/FtsZ GTPase" evidence="6">
    <location>
        <begin position="330"/>
        <end position="499"/>
    </location>
</feature>
<evidence type="ECO:0000256" key="5">
    <source>
        <dbReference type="RuleBase" id="RU000352"/>
    </source>
</evidence>
<dbReference type="InterPro" id="IPR017975">
    <property type="entry name" value="Tubulin_CS"/>
</dbReference>
<keyword evidence="8" id="KW-1185">Reference proteome</keyword>
<dbReference type="SMART" id="SM00864">
    <property type="entry name" value="Tubulin"/>
    <property type="match status" value="1"/>
</dbReference>
<comment type="similarity">
    <text evidence="1 5">Belongs to the tubulin family.</text>
</comment>
<dbReference type="GO" id="GO:0005874">
    <property type="term" value="C:microtubule"/>
    <property type="evidence" value="ECO:0007669"/>
    <property type="project" value="UniProtKB-KW"/>
</dbReference>
<comment type="caution">
    <text evidence="7">The sequence shown here is derived from an EMBL/GenBank/DDBJ whole genome shotgun (WGS) entry which is preliminary data.</text>
</comment>
<dbReference type="SUPFAM" id="SSF52490">
    <property type="entry name" value="Tubulin nucleotide-binding domain-like"/>
    <property type="match status" value="1"/>
</dbReference>
<dbReference type="InterPro" id="IPR003008">
    <property type="entry name" value="Tubulin_FtsZ_GTPase"/>
</dbReference>
<evidence type="ECO:0000256" key="3">
    <source>
        <dbReference type="ARBA" id="ARBA00022741"/>
    </source>
</evidence>
<sequence length="499" mass="56820">MLLKAVLATHFSMICNNESDSSIKNTRLNRENFKRNINVYKKTVYRFVDTDSYFALMMQMLPALAFVTTKDILREFNSLLEKGNSLLDEQPVFDYFEYTWIGCLQCHNQRRPPKFPLVLWNHYKSVVTSLPKTNNSCKEWNCRYIKLVGCHPTSGSYVNKHISTGELTSERAMKKMKGRRELEMKQGRIPEDRENEMHSNLKYLGPDHRMNLSGLLKFVKIVSANTRLLQLKDKYSKFSQQDSTLLTINLCDSAVTSTTRNEAVETNLVGQCGNQIGGQFWNLALQEYGVLNSSDASSSFAERQSRVYRKDFHSFKGGTHHESFFWNHGFSDLVSSGHQGERKEKKMKAKAILVDMEDGVVSQLLNSKYGHLFDKELKLTYFPGSGNNWAVGHKMHGKHFHETLSCIISQAVEKCDHLQGFILLCSLGGGTGSGLGSYILNILEENYSNVERFVGCVYPEENDDVITSPYNVLFATRELTEHATCVFPFDNKITGSMAQ</sequence>
<proteinExistence type="inferred from homology"/>
<organism evidence="7 8">
    <name type="scientific">Ladona fulva</name>
    <name type="common">Scarce chaser dragonfly</name>
    <name type="synonym">Libellula fulva</name>
    <dbReference type="NCBI Taxonomy" id="123851"/>
    <lineage>
        <taxon>Eukaryota</taxon>
        <taxon>Metazoa</taxon>
        <taxon>Ecdysozoa</taxon>
        <taxon>Arthropoda</taxon>
        <taxon>Hexapoda</taxon>
        <taxon>Insecta</taxon>
        <taxon>Pterygota</taxon>
        <taxon>Palaeoptera</taxon>
        <taxon>Odonata</taxon>
        <taxon>Epiprocta</taxon>
        <taxon>Anisoptera</taxon>
        <taxon>Libelluloidea</taxon>
        <taxon>Libellulidae</taxon>
        <taxon>Ladona</taxon>
    </lineage>
</organism>
<dbReference type="PRINTS" id="PR01161">
    <property type="entry name" value="TUBULIN"/>
</dbReference>